<dbReference type="PIRSF" id="PIRSF001365">
    <property type="entry name" value="DHDPS"/>
    <property type="match status" value="1"/>
</dbReference>
<evidence type="ECO:0000256" key="1">
    <source>
        <dbReference type="ARBA" id="ARBA00023239"/>
    </source>
</evidence>
<accession>A0AAW9R6Q0</accession>
<evidence type="ECO:0000313" key="5">
    <source>
        <dbReference type="EMBL" id="MEJ8567809.1"/>
    </source>
</evidence>
<dbReference type="EC" id="4.1.3.3" evidence="5"/>
<dbReference type="Gene3D" id="3.20.20.70">
    <property type="entry name" value="Aldolase class I"/>
    <property type="match status" value="1"/>
</dbReference>
<dbReference type="EC" id="4.2.1.41" evidence="5"/>
<evidence type="ECO:0000256" key="2">
    <source>
        <dbReference type="PIRNR" id="PIRNR001365"/>
    </source>
</evidence>
<comment type="caution">
    <text evidence="5">The sequence shown here is derived from an EMBL/GenBank/DDBJ whole genome shotgun (WGS) entry which is preliminary data.</text>
</comment>
<dbReference type="EMBL" id="JAZHOG010000005">
    <property type="protein sequence ID" value="MEJ8567809.1"/>
    <property type="molecule type" value="Genomic_DNA"/>
</dbReference>
<dbReference type="PRINTS" id="PR00146">
    <property type="entry name" value="DHPICSNTHASE"/>
</dbReference>
<evidence type="ECO:0000256" key="3">
    <source>
        <dbReference type="PIRSR" id="PIRSR001365-1"/>
    </source>
</evidence>
<dbReference type="CDD" id="cd00408">
    <property type="entry name" value="DHDPS-like"/>
    <property type="match status" value="1"/>
</dbReference>
<dbReference type="GO" id="GO:0047448">
    <property type="term" value="F:5-dehydro-4-deoxyglucarate dehydratase activity"/>
    <property type="evidence" value="ECO:0007669"/>
    <property type="project" value="UniProtKB-EC"/>
</dbReference>
<dbReference type="Pfam" id="PF00701">
    <property type="entry name" value="DHDPS"/>
    <property type="match status" value="1"/>
</dbReference>
<dbReference type="RefSeq" id="WP_354695132.1">
    <property type="nucleotide sequence ID" value="NZ_JAZHOG010000005.1"/>
</dbReference>
<dbReference type="InterPro" id="IPR013785">
    <property type="entry name" value="Aldolase_TIM"/>
</dbReference>
<proteinExistence type="inferred from homology"/>
<dbReference type="GO" id="GO:0019262">
    <property type="term" value="P:N-acetylneuraminate catabolic process"/>
    <property type="evidence" value="ECO:0007669"/>
    <property type="project" value="TreeGrafter"/>
</dbReference>
<reference evidence="5 6" key="1">
    <citation type="submission" date="2024-02" db="EMBL/GenBank/DDBJ databases">
        <title>A novel Wenzhouxiangellaceae bacterium, isolated from coastal sediments.</title>
        <authorList>
            <person name="Du Z.-J."/>
            <person name="Ye Y.-Q."/>
            <person name="Zhang X.-Y."/>
        </authorList>
    </citation>
    <scope>NUCLEOTIDE SEQUENCE [LARGE SCALE GENOMIC DNA]</scope>
    <source>
        <strain evidence="5 6">CH-27</strain>
    </source>
</reference>
<gene>
    <name evidence="5" type="ORF">V3330_09245</name>
</gene>
<protein>
    <submittedName>
        <fullName evidence="5">Dihydrodipicolinate synthase family protein</fullName>
        <ecNumber evidence="5">4.1.3.3</ecNumber>
        <ecNumber evidence="5">4.2.1.41</ecNumber>
        <ecNumber evidence="5">4.3.3.7</ecNumber>
    </submittedName>
</protein>
<evidence type="ECO:0000313" key="6">
    <source>
        <dbReference type="Proteomes" id="UP001359886"/>
    </source>
</evidence>
<evidence type="ECO:0000256" key="4">
    <source>
        <dbReference type="PIRSR" id="PIRSR001365-2"/>
    </source>
</evidence>
<dbReference type="GO" id="GO:0005829">
    <property type="term" value="C:cytosol"/>
    <property type="evidence" value="ECO:0007669"/>
    <property type="project" value="TreeGrafter"/>
</dbReference>
<dbReference type="AlphaFoldDB" id="A0AAW9R6Q0"/>
<dbReference type="SMART" id="SM01130">
    <property type="entry name" value="DHDPS"/>
    <property type="match status" value="1"/>
</dbReference>
<dbReference type="PANTHER" id="PTHR42849">
    <property type="entry name" value="N-ACETYLNEURAMINATE LYASE"/>
    <property type="match status" value="1"/>
</dbReference>
<dbReference type="Proteomes" id="UP001359886">
    <property type="component" value="Unassembled WGS sequence"/>
</dbReference>
<feature type="binding site" evidence="4">
    <location>
        <position position="213"/>
    </location>
    <ligand>
        <name>pyruvate</name>
        <dbReference type="ChEBI" id="CHEBI:15361"/>
    </ligand>
</feature>
<comment type="similarity">
    <text evidence="2">Belongs to the DapA family.</text>
</comment>
<sequence length="324" mass="35627">MDRDSIDWRGYIPAITTPFDANGALDLNAERQLCRWLLNEGIHGMIALGTQGEWFSLSRGERRDMLRVVSEELKGHMTIIAGCNAFTAEEVSANAALAAEFGFDGVLVTPPPYVCPTEGEIYEFYRRVNELVTLPICVYNWPPGTHVNMSRALLERICELDRVVAIKNSTAGFDMNHYLDVFFSLNDRVRVFGMPTNDLGISLTLQHGADGTMGAGAVLGREYADYFEAIWDGDIDRARALGQRLDLVMSRLFNPDYTAKYGSTQGTFKALLNLQGLPGGHTRAPVMDLDEHGLEKVRETLAILDRLPAGSVQPARAVGAGVSA</sequence>
<feature type="active site" description="Schiff-base intermediate with substrate" evidence="3">
    <location>
        <position position="167"/>
    </location>
</feature>
<dbReference type="PANTHER" id="PTHR42849:SF1">
    <property type="entry name" value="N-ACETYLNEURAMINATE LYASE"/>
    <property type="match status" value="1"/>
</dbReference>
<dbReference type="EC" id="4.3.3.7" evidence="5"/>
<organism evidence="5 6">
    <name type="scientific">Elongatibacter sediminis</name>
    <dbReference type="NCBI Taxonomy" id="3119006"/>
    <lineage>
        <taxon>Bacteria</taxon>
        <taxon>Pseudomonadati</taxon>
        <taxon>Pseudomonadota</taxon>
        <taxon>Gammaproteobacteria</taxon>
        <taxon>Chromatiales</taxon>
        <taxon>Wenzhouxiangellaceae</taxon>
        <taxon>Elongatibacter</taxon>
    </lineage>
</organism>
<dbReference type="InterPro" id="IPR002220">
    <property type="entry name" value="DapA-like"/>
</dbReference>
<keyword evidence="6" id="KW-1185">Reference proteome</keyword>
<dbReference type="GO" id="GO:0008747">
    <property type="term" value="F:N-acetylneuraminate lyase activity"/>
    <property type="evidence" value="ECO:0007669"/>
    <property type="project" value="UniProtKB-EC"/>
</dbReference>
<dbReference type="SUPFAM" id="SSF51569">
    <property type="entry name" value="Aldolase"/>
    <property type="match status" value="1"/>
</dbReference>
<feature type="active site" description="Proton donor/acceptor" evidence="3">
    <location>
        <position position="139"/>
    </location>
</feature>
<keyword evidence="1 2" id="KW-0456">Lyase</keyword>
<name>A0AAW9R6Q0_9GAMM</name>
<dbReference type="GO" id="GO:0008840">
    <property type="term" value="F:4-hydroxy-tetrahydrodipicolinate synthase activity"/>
    <property type="evidence" value="ECO:0007669"/>
    <property type="project" value="UniProtKB-EC"/>
</dbReference>